<evidence type="ECO:0000313" key="3">
    <source>
        <dbReference type="Proteomes" id="UP000479000"/>
    </source>
</evidence>
<accession>A0A6H5GT64</accession>
<feature type="compositionally biased region" description="Polar residues" evidence="1">
    <location>
        <begin position="571"/>
        <end position="583"/>
    </location>
</feature>
<feature type="region of interest" description="Disordered" evidence="1">
    <location>
        <begin position="642"/>
        <end position="663"/>
    </location>
</feature>
<feature type="region of interest" description="Disordered" evidence="1">
    <location>
        <begin position="93"/>
        <end position="158"/>
    </location>
</feature>
<reference evidence="2 3" key="1">
    <citation type="submission" date="2020-02" db="EMBL/GenBank/DDBJ databases">
        <authorList>
            <person name="Ferguson B K."/>
        </authorList>
    </citation>
    <scope>NUCLEOTIDE SEQUENCE [LARGE SCALE GENOMIC DNA]</scope>
</reference>
<dbReference type="Proteomes" id="UP000479000">
    <property type="component" value="Unassembled WGS sequence"/>
</dbReference>
<feature type="region of interest" description="Disordered" evidence="1">
    <location>
        <begin position="553"/>
        <end position="600"/>
    </location>
</feature>
<dbReference type="AlphaFoldDB" id="A0A6H5GT64"/>
<feature type="compositionally biased region" description="Basic and acidic residues" evidence="1">
    <location>
        <begin position="648"/>
        <end position="663"/>
    </location>
</feature>
<evidence type="ECO:0000313" key="2">
    <source>
        <dbReference type="EMBL" id="CAB0004749.1"/>
    </source>
</evidence>
<evidence type="ECO:0000256" key="1">
    <source>
        <dbReference type="SAM" id="MobiDB-lite"/>
    </source>
</evidence>
<protein>
    <submittedName>
        <fullName evidence="2">Uncharacterized protein</fullName>
    </submittedName>
</protein>
<sequence length="663" mass="74468">MESGRKIMSTTRPRRSYRCFLRHSEAELTCFDQRYKNCFRLLLPAIQYEGLRDSCRTSGPIMLKMEDPKKPVDVYLIPTETCVTARLQWPTSALPPDPQAISHGAGPASGPIRSRKRVKSESKGANTEREGRRTPAERSAPIQLRSSSSNSESRKRHLPETHSAFQSFVFNSHWITPVLANCENDSETPDVRFSHEAEVEPSACNVSFDTDQQDKSEGKTKKMKFFKRLQRWLFRRKPKEKIKSGASTKSVVIDGPELSGRGSANSICCKSVFNEEKSNDEVDDQGPPKSPEEPAKLQKCNDSSEILERNGIPSPKITNAHVIKSWEGLNSSVSLPAVKSRRNILNRTRYDEKGSQSLEEVSESSERDIDRFKIVENDAAIRFKRNRIVLEGGDAKYASILHNDKNFDSHFACLEDAKFSDIENHVDKVKKRIMFARAMAALSNKLPKNSPKIDLSELLWPTGDGINDDQIAAATKSSFYQKFVASMNIMRCTNRFDVCDRSVMTDEPLSSTYADFITSSLLHERRNVRKALRFWGKSKTQFRLNIGREPTLPPWRRAALPEPEPGGAVPGNSSPSINDITSRPDQHGGSFDQPPGTAQQAVGATISRIYDPRACSFILTKKVSCCGNILWFEKCNTSEYAAGGHRPTRSDAAKRKLPLNDKF</sequence>
<keyword evidence="3" id="KW-1185">Reference proteome</keyword>
<proteinExistence type="predicted"/>
<dbReference type="EMBL" id="CADCXU010015146">
    <property type="protein sequence ID" value="CAB0004749.1"/>
    <property type="molecule type" value="Genomic_DNA"/>
</dbReference>
<feature type="compositionally biased region" description="Basic and acidic residues" evidence="1">
    <location>
        <begin position="119"/>
        <end position="136"/>
    </location>
</feature>
<name>A0A6H5GT64_9HEMI</name>
<dbReference type="OrthoDB" id="10656557at2759"/>
<organism evidence="2 3">
    <name type="scientific">Nesidiocoris tenuis</name>
    <dbReference type="NCBI Taxonomy" id="355587"/>
    <lineage>
        <taxon>Eukaryota</taxon>
        <taxon>Metazoa</taxon>
        <taxon>Ecdysozoa</taxon>
        <taxon>Arthropoda</taxon>
        <taxon>Hexapoda</taxon>
        <taxon>Insecta</taxon>
        <taxon>Pterygota</taxon>
        <taxon>Neoptera</taxon>
        <taxon>Paraneoptera</taxon>
        <taxon>Hemiptera</taxon>
        <taxon>Heteroptera</taxon>
        <taxon>Panheteroptera</taxon>
        <taxon>Cimicomorpha</taxon>
        <taxon>Miridae</taxon>
        <taxon>Dicyphina</taxon>
        <taxon>Nesidiocoris</taxon>
    </lineage>
</organism>
<gene>
    <name evidence="2" type="ORF">NTEN_LOCUS10226</name>
</gene>
<feature type="region of interest" description="Disordered" evidence="1">
    <location>
        <begin position="277"/>
        <end position="300"/>
    </location>
</feature>